<sequence>PPPFNPPADTSNHTTPFSLGNQRSRKKSKQIQNLSRLYEIGTIGLKQYLTGLSFLVGDSSSVKNTKKR</sequence>
<proteinExistence type="predicted"/>
<gene>
    <name evidence="2" type="ORF">GIL414_LOCUS8698</name>
    <name evidence="3" type="ORF">SMN809_LOCUS11047</name>
</gene>
<comment type="caution">
    <text evidence="2">The sequence shown here is derived from an EMBL/GenBank/DDBJ whole genome shotgun (WGS) entry which is preliminary data.</text>
</comment>
<accession>A0A8S2M8L6</accession>
<protein>
    <submittedName>
        <fullName evidence="2">Uncharacterized protein</fullName>
    </submittedName>
</protein>
<dbReference type="AlphaFoldDB" id="A0A8S2M8L6"/>
<evidence type="ECO:0000256" key="1">
    <source>
        <dbReference type="SAM" id="MobiDB-lite"/>
    </source>
</evidence>
<dbReference type="Proteomes" id="UP000676336">
    <property type="component" value="Unassembled WGS sequence"/>
</dbReference>
<reference evidence="2" key="1">
    <citation type="submission" date="2021-02" db="EMBL/GenBank/DDBJ databases">
        <authorList>
            <person name="Nowell W R."/>
        </authorList>
    </citation>
    <scope>NUCLEOTIDE SEQUENCE</scope>
</reference>
<dbReference type="Proteomes" id="UP000681720">
    <property type="component" value="Unassembled WGS sequence"/>
</dbReference>
<name>A0A8S2M8L6_9BILA</name>
<organism evidence="2 4">
    <name type="scientific">Rotaria magnacalcarata</name>
    <dbReference type="NCBI Taxonomy" id="392030"/>
    <lineage>
        <taxon>Eukaryota</taxon>
        <taxon>Metazoa</taxon>
        <taxon>Spiralia</taxon>
        <taxon>Gnathifera</taxon>
        <taxon>Rotifera</taxon>
        <taxon>Eurotatoria</taxon>
        <taxon>Bdelloidea</taxon>
        <taxon>Philodinida</taxon>
        <taxon>Philodinidae</taxon>
        <taxon>Rotaria</taxon>
    </lineage>
</organism>
<feature type="region of interest" description="Disordered" evidence="1">
    <location>
        <begin position="1"/>
        <end position="31"/>
    </location>
</feature>
<dbReference type="EMBL" id="CAJOBI010003907">
    <property type="protein sequence ID" value="CAF3984531.1"/>
    <property type="molecule type" value="Genomic_DNA"/>
</dbReference>
<feature type="compositionally biased region" description="Polar residues" evidence="1">
    <location>
        <begin position="8"/>
        <end position="22"/>
    </location>
</feature>
<evidence type="ECO:0000313" key="2">
    <source>
        <dbReference type="EMBL" id="CAF3943238.1"/>
    </source>
</evidence>
<evidence type="ECO:0000313" key="4">
    <source>
        <dbReference type="Proteomes" id="UP000681720"/>
    </source>
</evidence>
<dbReference type="EMBL" id="CAJOBJ010002856">
    <property type="protein sequence ID" value="CAF3943238.1"/>
    <property type="molecule type" value="Genomic_DNA"/>
</dbReference>
<feature type="non-terminal residue" evidence="2">
    <location>
        <position position="1"/>
    </location>
</feature>
<evidence type="ECO:0000313" key="3">
    <source>
        <dbReference type="EMBL" id="CAF3984531.1"/>
    </source>
</evidence>